<evidence type="ECO:0000256" key="2">
    <source>
        <dbReference type="SAM" id="Phobius"/>
    </source>
</evidence>
<dbReference type="STRING" id="1385520.N802_03030"/>
<evidence type="ECO:0000313" key="4">
    <source>
        <dbReference type="Proteomes" id="UP000030002"/>
    </source>
</evidence>
<name>A0A0A0J6N1_9MICO</name>
<feature type="region of interest" description="Disordered" evidence="1">
    <location>
        <begin position="117"/>
        <end position="140"/>
    </location>
</feature>
<feature type="transmembrane region" description="Helical" evidence="2">
    <location>
        <begin position="160"/>
        <end position="177"/>
    </location>
</feature>
<dbReference type="Proteomes" id="UP000030002">
    <property type="component" value="Unassembled WGS sequence"/>
</dbReference>
<proteinExistence type="predicted"/>
<evidence type="ECO:0000313" key="3">
    <source>
        <dbReference type="EMBL" id="KGN31727.1"/>
    </source>
</evidence>
<feature type="transmembrane region" description="Helical" evidence="2">
    <location>
        <begin position="30"/>
        <end position="51"/>
    </location>
</feature>
<keyword evidence="2" id="KW-0472">Membrane</keyword>
<evidence type="ECO:0000256" key="1">
    <source>
        <dbReference type="SAM" id="MobiDB-lite"/>
    </source>
</evidence>
<dbReference type="eggNOG" id="ENOG5032FAS">
    <property type="taxonomic scope" value="Bacteria"/>
</dbReference>
<keyword evidence="4" id="KW-1185">Reference proteome</keyword>
<organism evidence="3 4">
    <name type="scientific">Knoellia sinensis KCTC 19936</name>
    <dbReference type="NCBI Taxonomy" id="1385520"/>
    <lineage>
        <taxon>Bacteria</taxon>
        <taxon>Bacillati</taxon>
        <taxon>Actinomycetota</taxon>
        <taxon>Actinomycetes</taxon>
        <taxon>Micrococcales</taxon>
        <taxon>Intrasporangiaceae</taxon>
        <taxon>Knoellia</taxon>
    </lineage>
</organism>
<dbReference type="AlphaFoldDB" id="A0A0A0J6N1"/>
<keyword evidence="2" id="KW-1133">Transmembrane helix</keyword>
<accession>A0A0A0J6N1</accession>
<reference evidence="3 4" key="1">
    <citation type="submission" date="2013-08" db="EMBL/GenBank/DDBJ databases">
        <title>The genome sequence of Knoellia sinensis.</title>
        <authorList>
            <person name="Zhu W."/>
            <person name="Wang G."/>
        </authorList>
    </citation>
    <scope>NUCLEOTIDE SEQUENCE [LARGE SCALE GENOMIC DNA]</scope>
    <source>
        <strain evidence="3 4">KCTC 19936</strain>
    </source>
</reference>
<feature type="transmembrane region" description="Helical" evidence="2">
    <location>
        <begin position="184"/>
        <end position="205"/>
    </location>
</feature>
<gene>
    <name evidence="3" type="ORF">N802_03030</name>
</gene>
<protein>
    <submittedName>
        <fullName evidence="3">Uncharacterized protein</fullName>
    </submittedName>
</protein>
<dbReference type="EMBL" id="AVPJ01000010">
    <property type="protein sequence ID" value="KGN31727.1"/>
    <property type="molecule type" value="Genomic_DNA"/>
</dbReference>
<feature type="transmembrane region" description="Helical" evidence="2">
    <location>
        <begin position="83"/>
        <end position="101"/>
    </location>
</feature>
<keyword evidence="2" id="KW-0812">Transmembrane</keyword>
<feature type="transmembrane region" description="Helical" evidence="2">
    <location>
        <begin position="57"/>
        <end position="76"/>
    </location>
</feature>
<sequence length="206" mass="21193">MAMTSVTGVEASEPAAARVGSARAGTWTRWSIALASTLAGAIHLGVAPAYYREWWVFGVFFIVLGLFQVGFAEVILRRVSVPLVVVGITTNLMVVLIYLMTRTVGIPLGASRGSPAAGGSGVEGSGVEGSGHGGGHGQGPMLGQRISDGERVEAVGLPDLAATSSELLVVCLLATLLPGRERKVAVNVLLGVALLLWGVRLSGVFS</sequence>
<comment type="caution">
    <text evidence="3">The sequence shown here is derived from an EMBL/GenBank/DDBJ whole genome shotgun (WGS) entry which is preliminary data.</text>
</comment>